<dbReference type="InterPro" id="IPR033909">
    <property type="entry name" value="RNR_small"/>
</dbReference>
<dbReference type="SUPFAM" id="SSF47240">
    <property type="entry name" value="Ferritin-like"/>
    <property type="match status" value="1"/>
</dbReference>
<keyword evidence="3" id="KW-1185">Reference proteome</keyword>
<gene>
    <name evidence="2" type="ORF">EDD18DRAFT_1309396</name>
</gene>
<name>A0AA39Q7V5_9AGAR</name>
<dbReference type="PANTHER" id="PTHR23409">
    <property type="entry name" value="RIBONUCLEOSIDE-DIPHOSPHATE REDUCTASE SMALL CHAIN"/>
    <property type="match status" value="1"/>
</dbReference>
<dbReference type="GO" id="GO:0009263">
    <property type="term" value="P:deoxyribonucleotide biosynthetic process"/>
    <property type="evidence" value="ECO:0007669"/>
    <property type="project" value="InterPro"/>
</dbReference>
<dbReference type="Proteomes" id="UP001175228">
    <property type="component" value="Unassembled WGS sequence"/>
</dbReference>
<reference evidence="2" key="1">
    <citation type="submission" date="2023-06" db="EMBL/GenBank/DDBJ databases">
        <authorList>
            <consortium name="Lawrence Berkeley National Laboratory"/>
            <person name="Ahrendt S."/>
            <person name="Sahu N."/>
            <person name="Indic B."/>
            <person name="Wong-Bajracharya J."/>
            <person name="Merenyi Z."/>
            <person name="Ke H.-M."/>
            <person name="Monk M."/>
            <person name="Kocsube S."/>
            <person name="Drula E."/>
            <person name="Lipzen A."/>
            <person name="Balint B."/>
            <person name="Henrissat B."/>
            <person name="Andreopoulos B."/>
            <person name="Martin F.M."/>
            <person name="Harder C.B."/>
            <person name="Rigling D."/>
            <person name="Ford K.L."/>
            <person name="Foster G.D."/>
            <person name="Pangilinan J."/>
            <person name="Papanicolaou A."/>
            <person name="Barry K."/>
            <person name="LaButti K."/>
            <person name="Viragh M."/>
            <person name="Koriabine M."/>
            <person name="Yan M."/>
            <person name="Riley R."/>
            <person name="Champramary S."/>
            <person name="Plett K.L."/>
            <person name="Tsai I.J."/>
            <person name="Slot J."/>
            <person name="Sipos G."/>
            <person name="Plett J."/>
            <person name="Nagy L.G."/>
            <person name="Grigoriev I.V."/>
        </authorList>
    </citation>
    <scope>NUCLEOTIDE SEQUENCE</scope>
    <source>
        <strain evidence="2">HWK02</strain>
    </source>
</reference>
<dbReference type="Pfam" id="PF00268">
    <property type="entry name" value="Ribonuc_red_sm"/>
    <property type="match status" value="1"/>
</dbReference>
<dbReference type="InterPro" id="IPR000358">
    <property type="entry name" value="RNR_small_fam"/>
</dbReference>
<dbReference type="InterPro" id="IPR030475">
    <property type="entry name" value="RNR_small_AS"/>
</dbReference>
<organism evidence="2 3">
    <name type="scientific">Armillaria luteobubalina</name>
    <dbReference type="NCBI Taxonomy" id="153913"/>
    <lineage>
        <taxon>Eukaryota</taxon>
        <taxon>Fungi</taxon>
        <taxon>Dikarya</taxon>
        <taxon>Basidiomycota</taxon>
        <taxon>Agaricomycotina</taxon>
        <taxon>Agaricomycetes</taxon>
        <taxon>Agaricomycetidae</taxon>
        <taxon>Agaricales</taxon>
        <taxon>Marasmiineae</taxon>
        <taxon>Physalacriaceae</taxon>
        <taxon>Armillaria</taxon>
    </lineage>
</organism>
<dbReference type="AlphaFoldDB" id="A0AA39Q7V5"/>
<evidence type="ECO:0000313" key="3">
    <source>
        <dbReference type="Proteomes" id="UP001175228"/>
    </source>
</evidence>
<dbReference type="Gene3D" id="1.10.620.20">
    <property type="entry name" value="Ribonucleotide Reductase, subunit A"/>
    <property type="match status" value="2"/>
</dbReference>
<evidence type="ECO:0000256" key="1">
    <source>
        <dbReference type="ARBA" id="ARBA00009303"/>
    </source>
</evidence>
<evidence type="ECO:0000313" key="2">
    <source>
        <dbReference type="EMBL" id="KAK0496956.1"/>
    </source>
</evidence>
<dbReference type="GO" id="GO:0016491">
    <property type="term" value="F:oxidoreductase activity"/>
    <property type="evidence" value="ECO:0007669"/>
    <property type="project" value="InterPro"/>
</dbReference>
<comment type="similarity">
    <text evidence="1">Belongs to the ribonucleoside diphosphate reductase small chain family.</text>
</comment>
<comment type="caution">
    <text evidence="2">The sequence shown here is derived from an EMBL/GenBank/DDBJ whole genome shotgun (WGS) entry which is preliminary data.</text>
</comment>
<dbReference type="InterPro" id="IPR009078">
    <property type="entry name" value="Ferritin-like_SF"/>
</dbReference>
<dbReference type="CDD" id="cd01049">
    <property type="entry name" value="RNRR2"/>
    <property type="match status" value="1"/>
</dbReference>
<dbReference type="PANTHER" id="PTHR23409:SF18">
    <property type="entry name" value="RIBONUCLEOSIDE-DIPHOSPHATE REDUCTASE SUBUNIT M2"/>
    <property type="match status" value="1"/>
</dbReference>
<dbReference type="EMBL" id="JAUEPU010000014">
    <property type="protein sequence ID" value="KAK0496956.1"/>
    <property type="molecule type" value="Genomic_DNA"/>
</dbReference>
<dbReference type="PROSITE" id="PS00368">
    <property type="entry name" value="RIBORED_SMALL"/>
    <property type="match status" value="1"/>
</dbReference>
<dbReference type="InterPro" id="IPR012348">
    <property type="entry name" value="RNR-like"/>
</dbReference>
<accession>A0AA39Q7V5</accession>
<protein>
    <submittedName>
        <fullName evidence="2">Ferritin-like superfamily</fullName>
    </submittedName>
</protein>
<proteinExistence type="inferred from homology"/>
<sequence length="294" mass="33390">MGTIRSQNETASTSLNSSISWLVHCPIRQNPEVLLDPTDDCLIIFPLKDNNIWNTYKLQESSFWTAEEVDISGDANDWDNKLSESECALFSMILAFFASADSIVCENLLQHFSSEVQLPEARFFYSFQAAMENIHSEVYSSLIQELIRDTVQCDRLLHGIEEFPCVAAKTSWALKWIQSSASFPQHLIAFAAVEGLICRDEGIHTDFACLLYGKLKNRLSITVLTTILTEALKRLSIMPPNLLGLNIESMTEYIEYVTDRLLQSLGAPKAYNVTNPFPFMEMISLWSKTNFFER</sequence>